<sequence length="80" mass="8961">MNGLSLSELCCLFCCPPCPSRIAAKLAFLPPDATYAAVADESGSRWSLRFTERAEWQYGQRELDCTDIFLIRTSRGNRIA</sequence>
<dbReference type="Proteomes" id="UP000288216">
    <property type="component" value="Unassembled WGS sequence"/>
</dbReference>
<dbReference type="EMBL" id="BFAA01360657">
    <property type="protein sequence ID" value="GCB86892.1"/>
    <property type="molecule type" value="Genomic_DNA"/>
</dbReference>
<keyword evidence="2" id="KW-1185">Reference proteome</keyword>
<proteinExistence type="predicted"/>
<dbReference type="AlphaFoldDB" id="A0A401QNJ6"/>
<dbReference type="OrthoDB" id="446723at2759"/>
<dbReference type="STRING" id="75743.A0A401QNJ6"/>
<comment type="caution">
    <text evidence="1">The sequence shown here is derived from an EMBL/GenBank/DDBJ whole genome shotgun (WGS) entry which is preliminary data.</text>
</comment>
<evidence type="ECO:0000313" key="1">
    <source>
        <dbReference type="EMBL" id="GCB86892.1"/>
    </source>
</evidence>
<feature type="non-terminal residue" evidence="1">
    <location>
        <position position="80"/>
    </location>
</feature>
<organism evidence="1 2">
    <name type="scientific">Scyliorhinus torazame</name>
    <name type="common">Cloudy catshark</name>
    <name type="synonym">Catulus torazame</name>
    <dbReference type="NCBI Taxonomy" id="75743"/>
    <lineage>
        <taxon>Eukaryota</taxon>
        <taxon>Metazoa</taxon>
        <taxon>Chordata</taxon>
        <taxon>Craniata</taxon>
        <taxon>Vertebrata</taxon>
        <taxon>Chondrichthyes</taxon>
        <taxon>Elasmobranchii</taxon>
        <taxon>Galeomorphii</taxon>
        <taxon>Galeoidea</taxon>
        <taxon>Carcharhiniformes</taxon>
        <taxon>Scyliorhinidae</taxon>
        <taxon>Scyliorhinus</taxon>
    </lineage>
</organism>
<protein>
    <submittedName>
        <fullName evidence="1">Uncharacterized protein</fullName>
    </submittedName>
</protein>
<evidence type="ECO:0000313" key="2">
    <source>
        <dbReference type="Proteomes" id="UP000288216"/>
    </source>
</evidence>
<reference evidence="1 2" key="1">
    <citation type="journal article" date="2018" name="Nat. Ecol. Evol.">
        <title>Shark genomes provide insights into elasmobranch evolution and the origin of vertebrates.</title>
        <authorList>
            <person name="Hara Y"/>
            <person name="Yamaguchi K"/>
            <person name="Onimaru K"/>
            <person name="Kadota M"/>
            <person name="Koyanagi M"/>
            <person name="Keeley SD"/>
            <person name="Tatsumi K"/>
            <person name="Tanaka K"/>
            <person name="Motone F"/>
            <person name="Kageyama Y"/>
            <person name="Nozu R"/>
            <person name="Adachi N"/>
            <person name="Nishimura O"/>
            <person name="Nakagawa R"/>
            <person name="Tanegashima C"/>
            <person name="Kiyatake I"/>
            <person name="Matsumoto R"/>
            <person name="Murakumo K"/>
            <person name="Nishida K"/>
            <person name="Terakita A"/>
            <person name="Kuratani S"/>
            <person name="Sato K"/>
            <person name="Hyodo S Kuraku.S."/>
        </authorList>
    </citation>
    <scope>NUCLEOTIDE SEQUENCE [LARGE SCALE GENOMIC DNA]</scope>
</reference>
<name>A0A401QNJ6_SCYTO</name>
<gene>
    <name evidence="1" type="ORF">scyTo_0027552</name>
</gene>
<accession>A0A401QNJ6</accession>
<dbReference type="OMA" id="DACWQMG"/>